<evidence type="ECO:0000313" key="8">
    <source>
        <dbReference type="EMBL" id="QEI09340.1"/>
    </source>
</evidence>
<protein>
    <submittedName>
        <fullName evidence="8">DMT family transporter</fullName>
    </submittedName>
</protein>
<reference evidence="8 9" key="1">
    <citation type="submission" date="2019-08" db="EMBL/GenBank/DDBJ databases">
        <title>Amphibian skin-associated Pigmentiphaga: genome sequence and occurrence across geography and hosts.</title>
        <authorList>
            <person name="Bletz M.C."/>
            <person name="Bunk B."/>
            <person name="Sproeer C."/>
            <person name="Biwer P."/>
            <person name="Reiter S."/>
            <person name="Rabemananjara F.C.E."/>
            <person name="Schulz S."/>
            <person name="Overmann J."/>
            <person name="Vences M."/>
        </authorList>
    </citation>
    <scope>NUCLEOTIDE SEQUENCE [LARGE SCALE GENOMIC DNA]</scope>
    <source>
        <strain evidence="8 9">Mada1488</strain>
    </source>
</reference>
<feature type="transmembrane region" description="Helical" evidence="6">
    <location>
        <begin position="96"/>
        <end position="114"/>
    </location>
</feature>
<feature type="transmembrane region" description="Helical" evidence="6">
    <location>
        <begin position="217"/>
        <end position="233"/>
    </location>
</feature>
<dbReference type="EMBL" id="CP043046">
    <property type="protein sequence ID" value="QEI09340.1"/>
    <property type="molecule type" value="Genomic_DNA"/>
</dbReference>
<comment type="similarity">
    <text evidence="2">Belongs to the EamA transporter family.</text>
</comment>
<feature type="transmembrane region" description="Helical" evidence="6">
    <location>
        <begin position="120"/>
        <end position="140"/>
    </location>
</feature>
<feature type="transmembrane region" description="Helical" evidence="6">
    <location>
        <begin position="239"/>
        <end position="257"/>
    </location>
</feature>
<feature type="domain" description="EamA" evidence="7">
    <location>
        <begin position="5"/>
        <end position="110"/>
    </location>
</feature>
<feature type="transmembrane region" description="Helical" evidence="6">
    <location>
        <begin position="183"/>
        <end position="205"/>
    </location>
</feature>
<dbReference type="InterPro" id="IPR050638">
    <property type="entry name" value="AA-Vitamin_Transporters"/>
</dbReference>
<evidence type="ECO:0000256" key="2">
    <source>
        <dbReference type="ARBA" id="ARBA00007362"/>
    </source>
</evidence>
<name>A0A5C0B723_9BURK</name>
<dbReference type="PANTHER" id="PTHR32322:SF2">
    <property type="entry name" value="EAMA DOMAIN-CONTAINING PROTEIN"/>
    <property type="match status" value="1"/>
</dbReference>
<feature type="transmembrane region" description="Helical" evidence="6">
    <location>
        <begin position="66"/>
        <end position="87"/>
    </location>
</feature>
<evidence type="ECO:0000256" key="3">
    <source>
        <dbReference type="ARBA" id="ARBA00022692"/>
    </source>
</evidence>
<feature type="transmembrane region" description="Helical" evidence="6">
    <location>
        <begin position="152"/>
        <end position="171"/>
    </location>
</feature>
<keyword evidence="4 6" id="KW-1133">Transmembrane helix</keyword>
<gene>
    <name evidence="8" type="ORF">FXN63_15195</name>
</gene>
<accession>A0A5C0B723</accession>
<dbReference type="PANTHER" id="PTHR32322">
    <property type="entry name" value="INNER MEMBRANE TRANSPORTER"/>
    <property type="match status" value="1"/>
</dbReference>
<dbReference type="GO" id="GO:0016020">
    <property type="term" value="C:membrane"/>
    <property type="evidence" value="ECO:0007669"/>
    <property type="project" value="UniProtKB-SubCell"/>
</dbReference>
<sequence length="269" mass="28524">MPYSEPATFTALRFFGVLVVMVPLALLARISWPTPRQRFHIAVSGVLFQAVYLYCLWKAIRLGMGAGLVALIVGLQPVLTAVAASLLGERTTLRQWLGLGVGFAGVSLVVWDRMHLDGVPLVGLGLCAVSLVAITTGTLYQKRFCPKFDLRAGSVLQFSASLLVVLPIALLSETRQISWNLPMSGALVWSILVLSIGATSLLFVLLRQGGATQVSSLMYLTPATTAILAWLLFDEPLTPLMVTGMIITALGVASVAGRPPVAAAASPAP</sequence>
<dbReference type="Pfam" id="PF00892">
    <property type="entry name" value="EamA"/>
    <property type="match status" value="2"/>
</dbReference>
<evidence type="ECO:0000256" key="4">
    <source>
        <dbReference type="ARBA" id="ARBA00022989"/>
    </source>
</evidence>
<keyword evidence="5 6" id="KW-0472">Membrane</keyword>
<evidence type="ECO:0000313" key="9">
    <source>
        <dbReference type="Proteomes" id="UP000325161"/>
    </source>
</evidence>
<dbReference type="SUPFAM" id="SSF103481">
    <property type="entry name" value="Multidrug resistance efflux transporter EmrE"/>
    <property type="match status" value="2"/>
</dbReference>
<feature type="domain" description="EamA" evidence="7">
    <location>
        <begin position="123"/>
        <end position="254"/>
    </location>
</feature>
<feature type="transmembrane region" description="Helical" evidence="6">
    <location>
        <begin position="12"/>
        <end position="32"/>
    </location>
</feature>
<organism evidence="8 9">
    <name type="scientific">Pigmentiphaga aceris</name>
    <dbReference type="NCBI Taxonomy" id="1940612"/>
    <lineage>
        <taxon>Bacteria</taxon>
        <taxon>Pseudomonadati</taxon>
        <taxon>Pseudomonadota</taxon>
        <taxon>Betaproteobacteria</taxon>
        <taxon>Burkholderiales</taxon>
        <taxon>Alcaligenaceae</taxon>
        <taxon>Pigmentiphaga</taxon>
    </lineage>
</organism>
<keyword evidence="3 6" id="KW-0812">Transmembrane</keyword>
<dbReference type="Proteomes" id="UP000325161">
    <property type="component" value="Chromosome"/>
</dbReference>
<proteinExistence type="inferred from homology"/>
<dbReference type="KEGG" id="pacr:FXN63_15195"/>
<evidence type="ECO:0000256" key="6">
    <source>
        <dbReference type="SAM" id="Phobius"/>
    </source>
</evidence>
<evidence type="ECO:0000259" key="7">
    <source>
        <dbReference type="Pfam" id="PF00892"/>
    </source>
</evidence>
<comment type="subcellular location">
    <subcellularLocation>
        <location evidence="1">Membrane</location>
        <topology evidence="1">Multi-pass membrane protein</topology>
    </subcellularLocation>
</comment>
<dbReference type="InterPro" id="IPR037185">
    <property type="entry name" value="EmrE-like"/>
</dbReference>
<keyword evidence="9" id="KW-1185">Reference proteome</keyword>
<evidence type="ECO:0000256" key="1">
    <source>
        <dbReference type="ARBA" id="ARBA00004141"/>
    </source>
</evidence>
<evidence type="ECO:0000256" key="5">
    <source>
        <dbReference type="ARBA" id="ARBA00023136"/>
    </source>
</evidence>
<dbReference type="InterPro" id="IPR000620">
    <property type="entry name" value="EamA_dom"/>
</dbReference>
<feature type="transmembrane region" description="Helical" evidence="6">
    <location>
        <begin position="39"/>
        <end position="60"/>
    </location>
</feature>
<dbReference type="OrthoDB" id="5430053at2"/>
<dbReference type="AlphaFoldDB" id="A0A5C0B723"/>